<dbReference type="EMBL" id="VTEV01000004">
    <property type="protein sequence ID" value="TYS68438.1"/>
    <property type="molecule type" value="Genomic_DNA"/>
</dbReference>
<sequence length="338" mass="41065">MLVKQSTPYSEIKKRRLTYKYSFQESNFITTIQKNTAKYNADNISRTKAYIDYYNRNKEIRWAFLASMVSRNAGWNITDLEGKWFKLALDWRKRYPIFLTYELANWMIFQDAYPQLLLYELSKKYNKPLFHLLKEFHVSCFMEAEWQYFWEKRDIDRLMTSLIINEQNLIQEPVLQNKKLKRKVFGTSVYAFQDLGHFSCVIFPTIKGKLYGYSVHGFQKLHNRIDLGKRLADLLFDRRLFDSFLIFSQETEPTGSRFDYEQHLHKGVFRETPVLRAVYPVIPHRPFLQEDWVFRQEKHLAKWKQRARNTEREEIEITKWFIHKQHQMHSLIALKKWL</sequence>
<name>A0A5D4T1F6_9BACI</name>
<gene>
    <name evidence="1" type="ORF">FZC76_11965</name>
</gene>
<dbReference type="Pfam" id="PF10720">
    <property type="entry name" value="DUF2515"/>
    <property type="match status" value="1"/>
</dbReference>
<dbReference type="InterPro" id="IPR019658">
    <property type="entry name" value="DUF2515"/>
</dbReference>
<reference evidence="1 2" key="1">
    <citation type="submission" date="2019-08" db="EMBL/GenBank/DDBJ databases">
        <title>Bacillus genomes from the desert of Cuatro Cienegas, Coahuila.</title>
        <authorList>
            <person name="Olmedo-Alvarez G."/>
        </authorList>
    </citation>
    <scope>NUCLEOTIDE SEQUENCE [LARGE SCALE GENOMIC DNA]</scope>
    <source>
        <strain evidence="1 2">CH28_1T</strain>
    </source>
</reference>
<dbReference type="Proteomes" id="UP000322524">
    <property type="component" value="Unassembled WGS sequence"/>
</dbReference>
<proteinExistence type="predicted"/>
<dbReference type="OrthoDB" id="2690514at2"/>
<protein>
    <submittedName>
        <fullName evidence="1">DUF2515 domain-containing protein</fullName>
    </submittedName>
</protein>
<comment type="caution">
    <text evidence="1">The sequence shown here is derived from an EMBL/GenBank/DDBJ whole genome shotgun (WGS) entry which is preliminary data.</text>
</comment>
<dbReference type="RefSeq" id="WP_148988399.1">
    <property type="nucleotide sequence ID" value="NZ_VTEV01000004.1"/>
</dbReference>
<evidence type="ECO:0000313" key="2">
    <source>
        <dbReference type="Proteomes" id="UP000322524"/>
    </source>
</evidence>
<organism evidence="1 2">
    <name type="scientific">Sutcliffiella horikoshii</name>
    <dbReference type="NCBI Taxonomy" id="79883"/>
    <lineage>
        <taxon>Bacteria</taxon>
        <taxon>Bacillati</taxon>
        <taxon>Bacillota</taxon>
        <taxon>Bacilli</taxon>
        <taxon>Bacillales</taxon>
        <taxon>Bacillaceae</taxon>
        <taxon>Sutcliffiella</taxon>
    </lineage>
</organism>
<dbReference type="AlphaFoldDB" id="A0A5D4T1F6"/>
<accession>A0A5D4T1F6</accession>
<evidence type="ECO:0000313" key="1">
    <source>
        <dbReference type="EMBL" id="TYS68438.1"/>
    </source>
</evidence>